<dbReference type="SUPFAM" id="SSF47240">
    <property type="entry name" value="Ferritin-like"/>
    <property type="match status" value="1"/>
</dbReference>
<dbReference type="InterPro" id="IPR009078">
    <property type="entry name" value="Ferritin-like_SF"/>
</dbReference>
<name>A0ABW4ZPR8_9SPHI</name>
<evidence type="ECO:0000259" key="1">
    <source>
        <dbReference type="Pfam" id="PF09537"/>
    </source>
</evidence>
<dbReference type="Proteomes" id="UP001597387">
    <property type="component" value="Unassembled WGS sequence"/>
</dbReference>
<dbReference type="RefSeq" id="WP_255900365.1">
    <property type="nucleotide sequence ID" value="NZ_JAFMZO010000002.1"/>
</dbReference>
<protein>
    <submittedName>
        <fullName evidence="2">PA2169 family four-helix-bundle protein</fullName>
    </submittedName>
</protein>
<reference evidence="3" key="1">
    <citation type="journal article" date="2019" name="Int. J. Syst. Evol. Microbiol.">
        <title>The Global Catalogue of Microorganisms (GCM) 10K type strain sequencing project: providing services to taxonomists for standard genome sequencing and annotation.</title>
        <authorList>
            <consortium name="The Broad Institute Genomics Platform"/>
            <consortium name="The Broad Institute Genome Sequencing Center for Infectious Disease"/>
            <person name="Wu L."/>
            <person name="Ma J."/>
        </authorList>
    </citation>
    <scope>NUCLEOTIDE SEQUENCE [LARGE SCALE GENOMIC DNA]</scope>
    <source>
        <strain evidence="3">KCTC 42217</strain>
    </source>
</reference>
<evidence type="ECO:0000313" key="3">
    <source>
        <dbReference type="Proteomes" id="UP001597387"/>
    </source>
</evidence>
<keyword evidence="3" id="KW-1185">Reference proteome</keyword>
<feature type="domain" description="DUF2383" evidence="1">
    <location>
        <begin position="9"/>
        <end position="117"/>
    </location>
</feature>
<dbReference type="InterPro" id="IPR016920">
    <property type="entry name" value="UCP029477"/>
</dbReference>
<gene>
    <name evidence="2" type="ORF">ACFSJU_15020</name>
</gene>
<evidence type="ECO:0000313" key="2">
    <source>
        <dbReference type="EMBL" id="MFD2163720.1"/>
    </source>
</evidence>
<dbReference type="PIRSF" id="PIRSF029477">
    <property type="entry name" value="UCP029477"/>
    <property type="match status" value="1"/>
</dbReference>
<accession>A0ABW4ZPR8</accession>
<sequence>METRNEDLIDGIKHLLHIANDGKEGYKTAAEDADSAELKALFTTYSIQRSEFEMELKSLLRQLGADSDNESGGPLGAIHRVWMDIKTAVTGNDNHAILDACITGEKAAIEAYDKVLADTSLTPEMRETLTSQRSDINECLRNVQSLEQQYS</sequence>
<dbReference type="InterPro" id="IPR019052">
    <property type="entry name" value="DUF2383"/>
</dbReference>
<comment type="caution">
    <text evidence="2">The sequence shown here is derived from an EMBL/GenBank/DDBJ whole genome shotgun (WGS) entry which is preliminary data.</text>
</comment>
<dbReference type="Pfam" id="PF09537">
    <property type="entry name" value="DUF2383"/>
    <property type="match status" value="1"/>
</dbReference>
<dbReference type="NCBIfam" id="TIGR02284">
    <property type="entry name" value="PA2169 family four-helix-bundle protein"/>
    <property type="match status" value="1"/>
</dbReference>
<proteinExistence type="predicted"/>
<organism evidence="2 3">
    <name type="scientific">Paradesertivirga mongoliensis</name>
    <dbReference type="NCBI Taxonomy" id="2100740"/>
    <lineage>
        <taxon>Bacteria</taxon>
        <taxon>Pseudomonadati</taxon>
        <taxon>Bacteroidota</taxon>
        <taxon>Sphingobacteriia</taxon>
        <taxon>Sphingobacteriales</taxon>
        <taxon>Sphingobacteriaceae</taxon>
        <taxon>Paradesertivirga</taxon>
    </lineage>
</organism>
<dbReference type="EMBL" id="JBHUHZ010000002">
    <property type="protein sequence ID" value="MFD2163720.1"/>
    <property type="molecule type" value="Genomic_DNA"/>
</dbReference>
<dbReference type="InterPro" id="IPR012347">
    <property type="entry name" value="Ferritin-like"/>
</dbReference>
<dbReference type="Gene3D" id="1.20.1260.10">
    <property type="match status" value="1"/>
</dbReference>
<dbReference type="InterPro" id="IPR011971">
    <property type="entry name" value="CHP02284"/>
</dbReference>